<feature type="domain" description="RecX first three-helical" evidence="8">
    <location>
        <begin position="10"/>
        <end position="50"/>
    </location>
</feature>
<evidence type="ECO:0000256" key="5">
    <source>
        <dbReference type="HAMAP-Rule" id="MF_01114"/>
    </source>
</evidence>
<name>A0ABX9AP55_9ENTR</name>
<evidence type="ECO:0000259" key="8">
    <source>
        <dbReference type="Pfam" id="PF21982"/>
    </source>
</evidence>
<organism evidence="9 10">
    <name type="scientific">Symbiopectobacterium purcellii</name>
    <dbReference type="NCBI Taxonomy" id="2871826"/>
    <lineage>
        <taxon>Bacteria</taxon>
        <taxon>Pseudomonadati</taxon>
        <taxon>Pseudomonadota</taxon>
        <taxon>Gammaproteobacteria</taxon>
        <taxon>Enterobacterales</taxon>
        <taxon>Enterobacteriaceae</taxon>
    </lineage>
</organism>
<reference evidence="9 10" key="1">
    <citation type="submission" date="2021-08" db="EMBL/GenBank/DDBJ databases">
        <title>Culture and genomic analysis of Symbiopectobacterium purcellii sp. nov. gen. nov., isolated from the leafhopper Empoasca decipiens.</title>
        <authorList>
            <person name="Nadal-Jimenez P."/>
            <person name="Siozios S."/>
            <person name="Halliday N."/>
            <person name="Camara M."/>
            <person name="Hurst G.D.D."/>
        </authorList>
    </citation>
    <scope>NUCLEOTIDE SEQUENCE [LARGE SCALE GENOMIC DNA]</scope>
    <source>
        <strain evidence="9 10">SyEd1</strain>
    </source>
</reference>
<protein>
    <recommendedName>
        <fullName evidence="3 5">Regulatory protein RecX</fullName>
    </recommendedName>
</protein>
<dbReference type="EMBL" id="CP081864">
    <property type="protein sequence ID" value="QZN94775.1"/>
    <property type="molecule type" value="Genomic_DNA"/>
</dbReference>
<feature type="domain" description="RecX third three-helical" evidence="7">
    <location>
        <begin position="104"/>
        <end position="148"/>
    </location>
</feature>
<dbReference type="InterPro" id="IPR053925">
    <property type="entry name" value="RecX_HTH_3rd"/>
</dbReference>
<dbReference type="InterPro" id="IPR053924">
    <property type="entry name" value="RecX_HTH_2nd"/>
</dbReference>
<evidence type="ECO:0000256" key="2">
    <source>
        <dbReference type="ARBA" id="ARBA00009695"/>
    </source>
</evidence>
<dbReference type="InterPro" id="IPR053926">
    <property type="entry name" value="RecX_HTH_1st"/>
</dbReference>
<dbReference type="PANTHER" id="PTHR33602:SF1">
    <property type="entry name" value="REGULATORY PROTEIN RECX FAMILY PROTEIN"/>
    <property type="match status" value="1"/>
</dbReference>
<dbReference type="Pfam" id="PF02631">
    <property type="entry name" value="RecX_HTH2"/>
    <property type="match status" value="1"/>
</dbReference>
<evidence type="ECO:0000313" key="10">
    <source>
        <dbReference type="Proteomes" id="UP000825886"/>
    </source>
</evidence>
<evidence type="ECO:0000259" key="6">
    <source>
        <dbReference type="Pfam" id="PF02631"/>
    </source>
</evidence>
<comment type="function">
    <text evidence="5">Modulates RecA activity.</text>
</comment>
<comment type="similarity">
    <text evidence="2 5">Belongs to the RecX family.</text>
</comment>
<dbReference type="Gene3D" id="1.10.10.10">
    <property type="entry name" value="Winged helix-like DNA-binding domain superfamily/Winged helix DNA-binding domain"/>
    <property type="match status" value="3"/>
</dbReference>
<dbReference type="Proteomes" id="UP000825886">
    <property type="component" value="Chromosome"/>
</dbReference>
<evidence type="ECO:0000259" key="7">
    <source>
        <dbReference type="Pfam" id="PF21981"/>
    </source>
</evidence>
<gene>
    <name evidence="5" type="primary">recX</name>
    <name evidence="9" type="ORF">K6K13_16100</name>
</gene>
<comment type="subcellular location">
    <subcellularLocation>
        <location evidence="1 5">Cytoplasm</location>
    </subcellularLocation>
</comment>
<dbReference type="Pfam" id="PF21981">
    <property type="entry name" value="RecX_HTH3"/>
    <property type="match status" value="1"/>
</dbReference>
<dbReference type="Pfam" id="PF21982">
    <property type="entry name" value="RecX_HTH1"/>
    <property type="match status" value="1"/>
</dbReference>
<evidence type="ECO:0000313" key="9">
    <source>
        <dbReference type="EMBL" id="QZN94775.1"/>
    </source>
</evidence>
<accession>A0ABX9AP55</accession>
<dbReference type="PANTHER" id="PTHR33602">
    <property type="entry name" value="REGULATORY PROTEIN RECX FAMILY PROTEIN"/>
    <property type="match status" value="1"/>
</dbReference>
<keyword evidence="4 5" id="KW-0963">Cytoplasm</keyword>
<proteinExistence type="inferred from homology"/>
<keyword evidence="10" id="KW-1185">Reference proteome</keyword>
<dbReference type="RefSeq" id="WP_222157888.1">
    <property type="nucleotide sequence ID" value="NZ_CP081864.1"/>
</dbReference>
<dbReference type="HAMAP" id="MF_01114">
    <property type="entry name" value="RecX"/>
    <property type="match status" value="1"/>
</dbReference>
<dbReference type="InterPro" id="IPR003783">
    <property type="entry name" value="Regulatory_RecX"/>
</dbReference>
<evidence type="ECO:0000256" key="1">
    <source>
        <dbReference type="ARBA" id="ARBA00004496"/>
    </source>
</evidence>
<evidence type="ECO:0000256" key="3">
    <source>
        <dbReference type="ARBA" id="ARBA00018111"/>
    </source>
</evidence>
<evidence type="ECO:0000256" key="4">
    <source>
        <dbReference type="ARBA" id="ARBA00022490"/>
    </source>
</evidence>
<sequence>MTPSTPSVNALTIAMRLLAVRDHSEGELRRKLTARVDPSFDAVDIDAALAYCHEHGWLDDARFALRYLHGRSRKGYGAQRIVAELRQKGLSHSVISSALLECEIDWFALAQQVATRKFGDVPPIDWKEKAKQQRYLLTRGFSHDEIQDIYTNFSH</sequence>
<dbReference type="InterPro" id="IPR036388">
    <property type="entry name" value="WH-like_DNA-bd_sf"/>
</dbReference>
<feature type="domain" description="RecX second three-helical" evidence="6">
    <location>
        <begin position="59"/>
        <end position="99"/>
    </location>
</feature>